<evidence type="ECO:0000313" key="1">
    <source>
        <dbReference type="EMBL" id="PQQ00728.1"/>
    </source>
</evidence>
<accession>A0A314Y9G3</accession>
<proteinExistence type="predicted"/>
<protein>
    <submittedName>
        <fullName evidence="1">Uncharacterized protein</fullName>
    </submittedName>
</protein>
<gene>
    <name evidence="1" type="ORF">Pyn_16437</name>
</gene>
<evidence type="ECO:0000313" key="2">
    <source>
        <dbReference type="Proteomes" id="UP000250321"/>
    </source>
</evidence>
<organism evidence="1 2">
    <name type="scientific">Prunus yedoensis var. nudiflora</name>
    <dbReference type="NCBI Taxonomy" id="2094558"/>
    <lineage>
        <taxon>Eukaryota</taxon>
        <taxon>Viridiplantae</taxon>
        <taxon>Streptophyta</taxon>
        <taxon>Embryophyta</taxon>
        <taxon>Tracheophyta</taxon>
        <taxon>Spermatophyta</taxon>
        <taxon>Magnoliopsida</taxon>
        <taxon>eudicotyledons</taxon>
        <taxon>Gunneridae</taxon>
        <taxon>Pentapetalae</taxon>
        <taxon>rosids</taxon>
        <taxon>fabids</taxon>
        <taxon>Rosales</taxon>
        <taxon>Rosaceae</taxon>
        <taxon>Amygdaloideae</taxon>
        <taxon>Amygdaleae</taxon>
        <taxon>Prunus</taxon>
    </lineage>
</organism>
<dbReference type="Proteomes" id="UP000250321">
    <property type="component" value="Unassembled WGS sequence"/>
</dbReference>
<comment type="caution">
    <text evidence="1">The sequence shown here is derived from an EMBL/GenBank/DDBJ whole genome shotgun (WGS) entry which is preliminary data.</text>
</comment>
<sequence length="107" mass="11082">MGLGSPVLAHEDVDLTSYEEAGPLAGDDDVDLTSYGAEDVDLTSYEEAGPLAGDDDVDLTSYGAEDVDLTSYEDVDLDSTDGAGALAGAFAATPEIMATKMRVRTIT</sequence>
<dbReference type="EMBL" id="PJQY01001660">
    <property type="protein sequence ID" value="PQQ00728.1"/>
    <property type="molecule type" value="Genomic_DNA"/>
</dbReference>
<reference evidence="1 2" key="1">
    <citation type="submission" date="2018-02" db="EMBL/GenBank/DDBJ databases">
        <title>Draft genome of wild Prunus yedoensis var. nudiflora.</title>
        <authorList>
            <person name="Baek S."/>
            <person name="Kim J.-H."/>
            <person name="Choi K."/>
            <person name="Kim G.-B."/>
            <person name="Cho A."/>
            <person name="Jang H."/>
            <person name="Shin C.-H."/>
            <person name="Yu H.-J."/>
            <person name="Mun J.-H."/>
        </authorList>
    </citation>
    <scope>NUCLEOTIDE SEQUENCE [LARGE SCALE GENOMIC DNA]</scope>
    <source>
        <strain evidence="2">cv. Jeju island</strain>
        <tissue evidence="1">Leaf</tissue>
    </source>
</reference>
<keyword evidence="2" id="KW-1185">Reference proteome</keyword>
<dbReference type="AlphaFoldDB" id="A0A314Y9G3"/>
<name>A0A314Y9G3_PRUYE</name>